<name>A0A9D1K846_9FIRM</name>
<feature type="region of interest" description="Disordered" evidence="1">
    <location>
        <begin position="35"/>
        <end position="112"/>
    </location>
</feature>
<reference evidence="3" key="2">
    <citation type="journal article" date="2021" name="PeerJ">
        <title>Extensive microbial diversity within the chicken gut microbiome revealed by metagenomics and culture.</title>
        <authorList>
            <person name="Gilroy R."/>
            <person name="Ravi A."/>
            <person name="Getino M."/>
            <person name="Pursley I."/>
            <person name="Horton D.L."/>
            <person name="Alikhan N.F."/>
            <person name="Baker D."/>
            <person name="Gharbi K."/>
            <person name="Hall N."/>
            <person name="Watson M."/>
            <person name="Adriaenssens E.M."/>
            <person name="Foster-Nyarko E."/>
            <person name="Jarju S."/>
            <person name="Secka A."/>
            <person name="Antonio M."/>
            <person name="Oren A."/>
            <person name="Chaudhuri R.R."/>
            <person name="La Ragione R."/>
            <person name="Hildebrand F."/>
            <person name="Pallen M.J."/>
        </authorList>
    </citation>
    <scope>NUCLEOTIDE SEQUENCE</scope>
    <source>
        <strain evidence="3">ChiHecec3B27-6122</strain>
    </source>
</reference>
<dbReference type="EMBL" id="DVJS01000029">
    <property type="protein sequence ID" value="HIS96596.1"/>
    <property type="molecule type" value="Genomic_DNA"/>
</dbReference>
<gene>
    <name evidence="3" type="ORF">IAD42_01320</name>
</gene>
<keyword evidence="2" id="KW-1133">Transmembrane helix</keyword>
<feature type="compositionally biased region" description="Polar residues" evidence="1">
    <location>
        <begin position="65"/>
        <end position="87"/>
    </location>
</feature>
<comment type="caution">
    <text evidence="3">The sequence shown here is derived from an EMBL/GenBank/DDBJ whole genome shotgun (WGS) entry which is preliminary data.</text>
</comment>
<accession>A0A9D1K846</accession>
<dbReference type="AlphaFoldDB" id="A0A9D1K846"/>
<evidence type="ECO:0000256" key="1">
    <source>
        <dbReference type="SAM" id="MobiDB-lite"/>
    </source>
</evidence>
<sequence>MAANNKKSPAGAILALLILVIIVVALIFILRGGGDESDMQTTPPATGEVVNTPGGDEGQDGLVSPTDSVEETNIPTTSPTETAQPTLEPTPSPTPSPTPTPAPAATSGSFKSDTGTGLNIVADWTLTPNGDGTSTLTLKLSAESYSLYTVDSWHAAKLELGGSSWEFDTKAIEYEGPGLGTNELGTLTATISSSAVPATATLTWNFQGSYGGTELPKIVATGTIG</sequence>
<feature type="transmembrane region" description="Helical" evidence="2">
    <location>
        <begin position="12"/>
        <end position="30"/>
    </location>
</feature>
<evidence type="ECO:0000313" key="3">
    <source>
        <dbReference type="EMBL" id="HIS96596.1"/>
    </source>
</evidence>
<evidence type="ECO:0000256" key="2">
    <source>
        <dbReference type="SAM" id="Phobius"/>
    </source>
</evidence>
<protein>
    <submittedName>
        <fullName evidence="3">Uncharacterized protein</fullName>
    </submittedName>
</protein>
<organism evidence="3 4">
    <name type="scientific">Candidatus Scatomorpha pullistercoris</name>
    <dbReference type="NCBI Taxonomy" id="2840929"/>
    <lineage>
        <taxon>Bacteria</taxon>
        <taxon>Bacillati</taxon>
        <taxon>Bacillota</taxon>
        <taxon>Clostridia</taxon>
        <taxon>Eubacteriales</taxon>
        <taxon>Candidatus Scatomorpha</taxon>
    </lineage>
</organism>
<keyword evidence="2" id="KW-0812">Transmembrane</keyword>
<dbReference type="Proteomes" id="UP000886876">
    <property type="component" value="Unassembled WGS sequence"/>
</dbReference>
<evidence type="ECO:0000313" key="4">
    <source>
        <dbReference type="Proteomes" id="UP000886876"/>
    </source>
</evidence>
<feature type="compositionally biased region" description="Pro residues" evidence="1">
    <location>
        <begin position="88"/>
        <end position="102"/>
    </location>
</feature>
<reference evidence="3" key="1">
    <citation type="submission" date="2020-10" db="EMBL/GenBank/DDBJ databases">
        <authorList>
            <person name="Gilroy R."/>
        </authorList>
    </citation>
    <scope>NUCLEOTIDE SEQUENCE</scope>
    <source>
        <strain evidence="3">ChiHecec3B27-6122</strain>
    </source>
</reference>
<proteinExistence type="predicted"/>
<keyword evidence="2" id="KW-0472">Membrane</keyword>